<dbReference type="InterPro" id="IPR014940">
    <property type="entry name" value="BAAT_C"/>
</dbReference>
<keyword evidence="4" id="KW-1185">Reference proteome</keyword>
<evidence type="ECO:0000259" key="2">
    <source>
        <dbReference type="Pfam" id="PF08840"/>
    </source>
</evidence>
<dbReference type="Pfam" id="PF04775">
    <property type="entry name" value="Bile_Hydr_Trans"/>
    <property type="match status" value="1"/>
</dbReference>
<proteinExistence type="predicted"/>
<comment type="caution">
    <text evidence="3">The sequence shown here is derived from an EMBL/GenBank/DDBJ whole genome shotgun (WGS) entry which is preliminary data.</text>
</comment>
<dbReference type="PANTHER" id="PTHR10824:SF4">
    <property type="entry name" value="ACYL-COENZYME A THIOESTERASE 1-LIKE"/>
    <property type="match status" value="1"/>
</dbReference>
<dbReference type="GO" id="GO:0006631">
    <property type="term" value="P:fatty acid metabolic process"/>
    <property type="evidence" value="ECO:0007669"/>
    <property type="project" value="TreeGrafter"/>
</dbReference>
<organism evidence="3 4">
    <name type="scientific">Plakobranchus ocellatus</name>
    <dbReference type="NCBI Taxonomy" id="259542"/>
    <lineage>
        <taxon>Eukaryota</taxon>
        <taxon>Metazoa</taxon>
        <taxon>Spiralia</taxon>
        <taxon>Lophotrochozoa</taxon>
        <taxon>Mollusca</taxon>
        <taxon>Gastropoda</taxon>
        <taxon>Heterobranchia</taxon>
        <taxon>Euthyneura</taxon>
        <taxon>Panpulmonata</taxon>
        <taxon>Sacoglossa</taxon>
        <taxon>Placobranchoidea</taxon>
        <taxon>Plakobranchidae</taxon>
        <taxon>Plakobranchus</taxon>
    </lineage>
</organism>
<evidence type="ECO:0000313" key="4">
    <source>
        <dbReference type="Proteomes" id="UP000735302"/>
    </source>
</evidence>
<evidence type="ECO:0000259" key="1">
    <source>
        <dbReference type="Pfam" id="PF04775"/>
    </source>
</evidence>
<sequence length="245" mass="27305">MEPMGLFWSMLIRPETSIRRLVKEDVLAPYDVTIDVLDGFYNFGDKLWSSCEIQSLTTGQLFRSYSKLGVKRIPVEEDGLYGAIFLPPGDGPFPAVIDIFGFTRETNEFRSALLASHGIASFVIRYIGYKDLPKTIQGIDYNYFLKAFDYLASHPKVDESALGGISTCVGGAWLFLIASKRPTMKCFVTINGILAPPGSRQTVEGEDIVPANHNFNHATIIDGKMSLTSMYFPEDAKSIRPVCFY</sequence>
<dbReference type="AlphaFoldDB" id="A0AAV4BQ73"/>
<dbReference type="PANTHER" id="PTHR10824">
    <property type="entry name" value="ACYL-COENZYME A THIOESTERASE-RELATED"/>
    <property type="match status" value="1"/>
</dbReference>
<protein>
    <submittedName>
        <fullName evidence="3">Acyl-CoA amino acid n-acyltransferase 2</fullName>
    </submittedName>
</protein>
<dbReference type="GO" id="GO:0047617">
    <property type="term" value="F:fatty acyl-CoA hydrolase activity"/>
    <property type="evidence" value="ECO:0007669"/>
    <property type="project" value="TreeGrafter"/>
</dbReference>
<dbReference type="GO" id="GO:0006637">
    <property type="term" value="P:acyl-CoA metabolic process"/>
    <property type="evidence" value="ECO:0007669"/>
    <property type="project" value="TreeGrafter"/>
</dbReference>
<gene>
    <name evidence="3" type="ORF">PoB_004774500</name>
</gene>
<accession>A0AAV4BQ73</accession>
<evidence type="ECO:0000313" key="3">
    <source>
        <dbReference type="EMBL" id="GFO21240.1"/>
    </source>
</evidence>
<feature type="domain" description="BAAT/Acyl-CoA thioester hydrolase C-terminal" evidence="2">
    <location>
        <begin position="139"/>
        <end position="222"/>
    </location>
</feature>
<dbReference type="Gene3D" id="3.40.50.1820">
    <property type="entry name" value="alpha/beta hydrolase"/>
    <property type="match status" value="1"/>
</dbReference>
<reference evidence="3 4" key="1">
    <citation type="journal article" date="2021" name="Elife">
        <title>Chloroplast acquisition without the gene transfer in kleptoplastic sea slugs, Plakobranchus ocellatus.</title>
        <authorList>
            <person name="Maeda T."/>
            <person name="Takahashi S."/>
            <person name="Yoshida T."/>
            <person name="Shimamura S."/>
            <person name="Takaki Y."/>
            <person name="Nagai Y."/>
            <person name="Toyoda A."/>
            <person name="Suzuki Y."/>
            <person name="Arimoto A."/>
            <person name="Ishii H."/>
            <person name="Satoh N."/>
            <person name="Nishiyama T."/>
            <person name="Hasebe M."/>
            <person name="Maruyama T."/>
            <person name="Minagawa J."/>
            <person name="Obokata J."/>
            <person name="Shigenobu S."/>
        </authorList>
    </citation>
    <scope>NUCLEOTIDE SEQUENCE [LARGE SCALE GENOMIC DNA]</scope>
</reference>
<dbReference type="EMBL" id="BLXT01005251">
    <property type="protein sequence ID" value="GFO21240.1"/>
    <property type="molecule type" value="Genomic_DNA"/>
</dbReference>
<dbReference type="SUPFAM" id="SSF53474">
    <property type="entry name" value="alpha/beta-Hydrolases"/>
    <property type="match status" value="1"/>
</dbReference>
<name>A0AAV4BQ73_9GAST</name>
<dbReference type="InterPro" id="IPR029058">
    <property type="entry name" value="AB_hydrolase_fold"/>
</dbReference>
<dbReference type="Gene3D" id="2.60.40.2240">
    <property type="entry name" value="Acyl-CoA thioester hydrolase/BAAT N-terminal domain"/>
    <property type="match status" value="1"/>
</dbReference>
<dbReference type="Proteomes" id="UP000735302">
    <property type="component" value="Unassembled WGS sequence"/>
</dbReference>
<dbReference type="InterPro" id="IPR042490">
    <property type="entry name" value="Thio_Ohase/BAAT_N"/>
</dbReference>
<dbReference type="InterPro" id="IPR006862">
    <property type="entry name" value="Thio_Ohase/aa_AcTrfase"/>
</dbReference>
<feature type="domain" description="Acyl-CoA thioester hydrolase/bile acid-CoA amino acid N-acetyltransferase" evidence="1">
    <location>
        <begin position="2"/>
        <end position="77"/>
    </location>
</feature>
<dbReference type="Pfam" id="PF08840">
    <property type="entry name" value="BAAT_C"/>
    <property type="match status" value="1"/>
</dbReference>